<feature type="transmembrane region" description="Helical" evidence="5">
    <location>
        <begin position="87"/>
        <end position="106"/>
    </location>
</feature>
<keyword evidence="2 5" id="KW-0812">Transmembrane</keyword>
<feature type="transmembrane region" description="Helical" evidence="5">
    <location>
        <begin position="456"/>
        <end position="479"/>
    </location>
</feature>
<dbReference type="AlphaFoldDB" id="A0AAJ1PRY5"/>
<gene>
    <name evidence="6" type="ORF">QLQ80_01355</name>
</gene>
<evidence type="ECO:0000256" key="5">
    <source>
        <dbReference type="SAM" id="Phobius"/>
    </source>
</evidence>
<dbReference type="PANTHER" id="PTHR11785:SF512">
    <property type="entry name" value="SOBREMESA, ISOFORM B"/>
    <property type="match status" value="1"/>
</dbReference>
<reference evidence="6" key="1">
    <citation type="submission" date="2023-05" db="EMBL/GenBank/DDBJ databases">
        <title>Mycoplasma phocimorsus sp. nov., isolated from Scandinavian patients with seal finger or septic arthritis after contact with seals.</title>
        <authorList>
            <person name="Skafte-Holm A."/>
            <person name="Pedersen T.R."/>
            <person name="Froelund M."/>
            <person name="Stegger M."/>
            <person name="Qvortrup K."/>
            <person name="Michaels D.L."/>
            <person name="Brown D.R."/>
            <person name="Jensen J.S."/>
        </authorList>
    </citation>
    <scope>NUCLEOTIDE SEQUENCE</scope>
    <source>
        <strain evidence="6">M5725</strain>
    </source>
</reference>
<evidence type="ECO:0000256" key="4">
    <source>
        <dbReference type="ARBA" id="ARBA00023136"/>
    </source>
</evidence>
<protein>
    <submittedName>
        <fullName evidence="6">Amino acid permease</fullName>
    </submittedName>
</protein>
<comment type="subcellular location">
    <subcellularLocation>
        <location evidence="1">Membrane</location>
        <topology evidence="1">Multi-pass membrane protein</topology>
    </subcellularLocation>
</comment>
<feature type="transmembrane region" description="Helical" evidence="5">
    <location>
        <begin position="415"/>
        <end position="435"/>
    </location>
</feature>
<proteinExistence type="predicted"/>
<organism evidence="6 7">
    <name type="scientific">Mycoplasma phocimorsus</name>
    <dbReference type="NCBI Taxonomy" id="3045839"/>
    <lineage>
        <taxon>Bacteria</taxon>
        <taxon>Bacillati</taxon>
        <taxon>Mycoplasmatota</taxon>
        <taxon>Mollicutes</taxon>
        <taxon>Mycoplasmataceae</taxon>
        <taxon>Mycoplasma</taxon>
    </lineage>
</organism>
<sequence length="545" mass="60877">MSFFSAMMIVFGGAIGAGIFFKAKSVINYSHGSLILAIFSWIIAAVAIITMALALIEISSIRNDNLSFVGWNKVFNSRTIYKAAKNFVAYICIPLTFFFMPIYAIISLQSGIGLLSGGVNTFNVVIHSYNIDWIIWTLISLVITSYYIIVPAIFTKLGNIQNIITTSIKFIPVILIIIIGFTLMVSNNIDKDALSITTNTKYVTNNPIDGISSFENIGAVFGVFLSIAGIFFAYDGFFVVSGISTEMKHPKKAPMALLIGLIITTVIYLLIAISLSITGGDLNGIQPYLNKLLKSEYATNIILGIINIMLSIGVLGILNGFSLWGPRYIENLLSKGELPFWKKAIGKLNFDKPWYGVKYILKLTIPIVIIFSIIGVLGYAQIGQEGQYWYYKDGIKIFIYGSEGMTKLIVFSDLIGNWTALFTFVFIGFSITGAIKNRIKKKDEIKHKTKYFMPSAIISVAIVFLSSIVIVIAPIIDLFLLINTNPSTEIIISKISLVVVLLIYIGLSFIPTEIENYFIKKRFKTLKEYRKWKWKLLSENQKHKF</sequence>
<name>A0AAJ1PRY5_9MOLU</name>
<dbReference type="PANTHER" id="PTHR11785">
    <property type="entry name" value="AMINO ACID TRANSPORTER"/>
    <property type="match status" value="1"/>
</dbReference>
<dbReference type="GO" id="GO:0016020">
    <property type="term" value="C:membrane"/>
    <property type="evidence" value="ECO:0007669"/>
    <property type="project" value="UniProtKB-SubCell"/>
</dbReference>
<keyword evidence="7" id="KW-1185">Reference proteome</keyword>
<evidence type="ECO:0000256" key="1">
    <source>
        <dbReference type="ARBA" id="ARBA00004141"/>
    </source>
</evidence>
<feature type="transmembrane region" description="Helical" evidence="5">
    <location>
        <begin position="133"/>
        <end position="154"/>
    </location>
</feature>
<feature type="transmembrane region" description="Helical" evidence="5">
    <location>
        <begin position="217"/>
        <end position="243"/>
    </location>
</feature>
<feature type="transmembrane region" description="Helical" evidence="5">
    <location>
        <begin position="297"/>
        <end position="318"/>
    </location>
</feature>
<accession>A0AAJ1PRY5</accession>
<dbReference type="InterPro" id="IPR002293">
    <property type="entry name" value="AA/rel_permease1"/>
</dbReference>
<feature type="transmembrane region" description="Helical" evidence="5">
    <location>
        <begin position="491"/>
        <end position="512"/>
    </location>
</feature>
<comment type="caution">
    <text evidence="6">The sequence shown here is derived from an EMBL/GenBank/DDBJ whole genome shotgun (WGS) entry which is preliminary data.</text>
</comment>
<dbReference type="GO" id="GO:0015179">
    <property type="term" value="F:L-amino acid transmembrane transporter activity"/>
    <property type="evidence" value="ECO:0007669"/>
    <property type="project" value="TreeGrafter"/>
</dbReference>
<feature type="transmembrane region" description="Helical" evidence="5">
    <location>
        <begin position="359"/>
        <end position="382"/>
    </location>
</feature>
<evidence type="ECO:0000256" key="3">
    <source>
        <dbReference type="ARBA" id="ARBA00022989"/>
    </source>
</evidence>
<keyword evidence="3 5" id="KW-1133">Transmembrane helix</keyword>
<dbReference type="Proteomes" id="UP001224428">
    <property type="component" value="Unassembled WGS sequence"/>
</dbReference>
<evidence type="ECO:0000313" key="7">
    <source>
        <dbReference type="Proteomes" id="UP001224428"/>
    </source>
</evidence>
<dbReference type="EMBL" id="JASDDP010000013">
    <property type="protein sequence ID" value="MDJ1645736.1"/>
    <property type="molecule type" value="Genomic_DNA"/>
</dbReference>
<dbReference type="Pfam" id="PF13520">
    <property type="entry name" value="AA_permease_2"/>
    <property type="match status" value="1"/>
</dbReference>
<feature type="transmembrane region" description="Helical" evidence="5">
    <location>
        <begin position="255"/>
        <end position="277"/>
    </location>
</feature>
<dbReference type="Gene3D" id="1.20.1740.10">
    <property type="entry name" value="Amino acid/polyamine transporter I"/>
    <property type="match status" value="1"/>
</dbReference>
<dbReference type="PIRSF" id="PIRSF006060">
    <property type="entry name" value="AA_transporter"/>
    <property type="match status" value="1"/>
</dbReference>
<feature type="transmembrane region" description="Helical" evidence="5">
    <location>
        <begin position="35"/>
        <end position="56"/>
    </location>
</feature>
<evidence type="ECO:0000256" key="2">
    <source>
        <dbReference type="ARBA" id="ARBA00022692"/>
    </source>
</evidence>
<keyword evidence="4 5" id="KW-0472">Membrane</keyword>
<evidence type="ECO:0000313" key="6">
    <source>
        <dbReference type="EMBL" id="MDJ1645736.1"/>
    </source>
</evidence>
<dbReference type="InterPro" id="IPR050598">
    <property type="entry name" value="AminoAcid_Transporter"/>
</dbReference>
<feature type="transmembrane region" description="Helical" evidence="5">
    <location>
        <begin position="166"/>
        <end position="185"/>
    </location>
</feature>
<dbReference type="RefSeq" id="WP_283827222.1">
    <property type="nucleotide sequence ID" value="NZ_JASDDP010000013.1"/>
</dbReference>